<dbReference type="OrthoDB" id="2955631at2"/>
<sequence>MKLTHWVWTLRIWARAIWARIAILSALALVSAGVSSISSGLLPDHLSYEITEDAVARLLSILSNSMLTVTTFSLSVMVAAHHYASSQATPRAHRLLRGDGRTQTVLATFMGAFVYAIMSIVMLNAGAYSDRDFIIVYFFTILVIAIVIVAMVRWIEHLSGLGSMEQTEERVEDVTIEALKLRLSCPCLGGVPLIRRDTIPDAAAALLAENHGYVRYVDAVALNDLAEESNGDIWVIASPGDWVDPGDPLLRMAIWGITDEQEKKLREAVVIGDARSYDQDPQFGIQVLSEIAQRALSPGINDPRTAIAVLLRILRILTPWEDEAIPRPEPDLPRLHVKPMTALDLVFAGFDFIARDGAQLVEVQMQVQRALARLARHDSAEMREAARIVSRRALAFSDDALLLAEDRARVHAVSPHRSDEAAAPT</sequence>
<dbReference type="eggNOG" id="COG4325">
    <property type="taxonomic scope" value="Bacteria"/>
</dbReference>
<evidence type="ECO:0000313" key="2">
    <source>
        <dbReference type="EMBL" id="EKE43912.1"/>
    </source>
</evidence>
<evidence type="ECO:0000313" key="3">
    <source>
        <dbReference type="Proteomes" id="UP000006765"/>
    </source>
</evidence>
<dbReference type="Pfam" id="PF10011">
    <property type="entry name" value="DUF2254"/>
    <property type="match status" value="1"/>
</dbReference>
<evidence type="ECO:0000256" key="1">
    <source>
        <dbReference type="SAM" id="Phobius"/>
    </source>
</evidence>
<keyword evidence="1" id="KW-0472">Membrane</keyword>
<feature type="transmembrane region" description="Helical" evidence="1">
    <location>
        <begin position="105"/>
        <end position="128"/>
    </location>
</feature>
<dbReference type="PATRIC" id="fig|1231392.3.peg.1903"/>
<gene>
    <name evidence="2" type="ORF">OCGS_1893</name>
</gene>
<keyword evidence="3" id="KW-1185">Reference proteome</keyword>
<dbReference type="InterPro" id="IPR018723">
    <property type="entry name" value="DUF2254_membrane"/>
</dbReference>
<dbReference type="EMBL" id="AMGO01000046">
    <property type="protein sequence ID" value="EKE43912.1"/>
    <property type="molecule type" value="Genomic_DNA"/>
</dbReference>
<dbReference type="Proteomes" id="UP000006765">
    <property type="component" value="Unassembled WGS sequence"/>
</dbReference>
<accession>K2HB91</accession>
<comment type="caution">
    <text evidence="2">The sequence shown here is derived from an EMBL/GenBank/DDBJ whole genome shotgun (WGS) entry which is preliminary data.</text>
</comment>
<keyword evidence="1" id="KW-1133">Transmembrane helix</keyword>
<dbReference type="STRING" id="1231392.OCGS_1893"/>
<protein>
    <recommendedName>
        <fullName evidence="4">DUF2254 domain-containing protein</fullName>
    </recommendedName>
</protein>
<reference evidence="2 3" key="1">
    <citation type="journal article" date="2012" name="J. Bacteriol.">
        <title>Draft Genome Sequence of Oceaniovalibus guishaninsula JLT2003T.</title>
        <authorList>
            <person name="Tang K."/>
            <person name="Liu K."/>
            <person name="Jiao N."/>
        </authorList>
    </citation>
    <scope>NUCLEOTIDE SEQUENCE [LARGE SCALE GENOMIC DNA]</scope>
    <source>
        <strain evidence="2 3">JLT2003</strain>
    </source>
</reference>
<keyword evidence="1" id="KW-0812">Transmembrane</keyword>
<feature type="transmembrane region" description="Helical" evidence="1">
    <location>
        <begin position="21"/>
        <end position="41"/>
    </location>
</feature>
<name>K2HB91_9RHOB</name>
<dbReference type="AlphaFoldDB" id="K2HB91"/>
<dbReference type="RefSeq" id="WP_007427045.1">
    <property type="nucleotide sequence ID" value="NZ_AMGO01000046.1"/>
</dbReference>
<proteinExistence type="predicted"/>
<evidence type="ECO:0008006" key="4">
    <source>
        <dbReference type="Google" id="ProtNLM"/>
    </source>
</evidence>
<feature type="transmembrane region" description="Helical" evidence="1">
    <location>
        <begin position="134"/>
        <end position="155"/>
    </location>
</feature>
<organism evidence="2 3">
    <name type="scientific">Oceaniovalibus guishaninsula JLT2003</name>
    <dbReference type="NCBI Taxonomy" id="1231392"/>
    <lineage>
        <taxon>Bacteria</taxon>
        <taxon>Pseudomonadati</taxon>
        <taxon>Pseudomonadota</taxon>
        <taxon>Alphaproteobacteria</taxon>
        <taxon>Rhodobacterales</taxon>
        <taxon>Roseobacteraceae</taxon>
        <taxon>Oceaniovalibus</taxon>
    </lineage>
</organism>